<evidence type="ECO:0000259" key="2">
    <source>
        <dbReference type="SMART" id="SM00893"/>
    </source>
</evidence>
<dbReference type="InterPro" id="IPR012255">
    <property type="entry name" value="ETF_b"/>
</dbReference>
<accession>A0ABT1AE73</accession>
<dbReference type="InterPro" id="IPR014729">
    <property type="entry name" value="Rossmann-like_a/b/a_fold"/>
</dbReference>
<reference evidence="3" key="1">
    <citation type="submission" date="2022-06" db="EMBL/GenBank/DDBJ databases">
        <authorList>
            <person name="Lu C.-H."/>
        </authorList>
    </citation>
    <scope>NUCLEOTIDE SEQUENCE</scope>
    <source>
        <strain evidence="3">21MJYT02-11</strain>
    </source>
</reference>
<dbReference type="SUPFAM" id="SSF52402">
    <property type="entry name" value="Adenine nucleotide alpha hydrolases-like"/>
    <property type="match status" value="1"/>
</dbReference>
<dbReference type="Proteomes" id="UP001162811">
    <property type="component" value="Unassembled WGS sequence"/>
</dbReference>
<evidence type="ECO:0000313" key="3">
    <source>
        <dbReference type="EMBL" id="MCO5396689.1"/>
    </source>
</evidence>
<gene>
    <name evidence="3" type="ORF">NG900_00590</name>
</gene>
<evidence type="ECO:0000256" key="1">
    <source>
        <dbReference type="ARBA" id="ARBA00022982"/>
    </source>
</evidence>
<dbReference type="InterPro" id="IPR014730">
    <property type="entry name" value="ETF_a/b_N"/>
</dbReference>
<protein>
    <submittedName>
        <fullName evidence="3">Electron transfer flavoprotein subunit beta/FixA family protein</fullName>
    </submittedName>
</protein>
<reference evidence="3" key="2">
    <citation type="journal article" date="2023" name="Front. Microbiol.">
        <title>Ralstonia chuxiongensis sp. nov., Ralstonia mojiangensis sp. nov., and Ralstonia soli sp. nov., isolated from tobacco fields, are three novel species in the family Burkholderiaceae.</title>
        <authorList>
            <person name="Lu C.H."/>
            <person name="Zhang Y.Y."/>
            <person name="Jiang N."/>
            <person name="Chen W."/>
            <person name="Shao X."/>
            <person name="Zhao Z.M."/>
            <person name="Lu W.L."/>
            <person name="Hu X."/>
            <person name="Xi Y.X."/>
            <person name="Zou S.Y."/>
            <person name="Wei Q.J."/>
            <person name="Lin Z.L."/>
            <person name="Gong L."/>
            <person name="Gai X.T."/>
            <person name="Zhang L.Q."/>
            <person name="Li J.Y."/>
            <person name="Jin Y."/>
            <person name="Xia Z.Y."/>
        </authorList>
    </citation>
    <scope>NUCLEOTIDE SEQUENCE</scope>
    <source>
        <strain evidence="3">21MJYT02-11</strain>
    </source>
</reference>
<dbReference type="Pfam" id="PF01012">
    <property type="entry name" value="ETF"/>
    <property type="match status" value="1"/>
</dbReference>
<comment type="caution">
    <text evidence="3">The sequence shown here is derived from an EMBL/GenBank/DDBJ whole genome shotgun (WGS) entry which is preliminary data.</text>
</comment>
<evidence type="ECO:0000313" key="4">
    <source>
        <dbReference type="Proteomes" id="UP001162811"/>
    </source>
</evidence>
<dbReference type="CDD" id="cd01714">
    <property type="entry name" value="ETF_beta"/>
    <property type="match status" value="1"/>
</dbReference>
<keyword evidence="1" id="KW-0813">Transport</keyword>
<keyword evidence="4" id="KW-1185">Reference proteome</keyword>
<dbReference type="SMART" id="SM00893">
    <property type="entry name" value="ETF"/>
    <property type="match status" value="1"/>
</dbReference>
<dbReference type="Gene3D" id="3.40.50.620">
    <property type="entry name" value="HUPs"/>
    <property type="match status" value="1"/>
</dbReference>
<feature type="domain" description="Electron transfer flavoprotein alpha/beta-subunit N-terminal" evidence="2">
    <location>
        <begin position="27"/>
        <end position="218"/>
    </location>
</feature>
<dbReference type="RefSeq" id="WP_252675671.1">
    <property type="nucleotide sequence ID" value="NZ_JAMXHT010000001.1"/>
</dbReference>
<proteinExistence type="predicted"/>
<dbReference type="EMBL" id="JAMXHT010000001">
    <property type="protein sequence ID" value="MCO5396689.1"/>
    <property type="molecule type" value="Genomic_DNA"/>
</dbReference>
<dbReference type="PIRSF" id="PIRSF000090">
    <property type="entry name" value="Beta-ETF"/>
    <property type="match status" value="1"/>
</dbReference>
<dbReference type="InterPro" id="IPR033948">
    <property type="entry name" value="ETF_beta_N"/>
</dbReference>
<sequence length="263" mass="27377">MHIVVTLKQVHDPNTPAERLVLGVDGKSLTGPAGMSDVANGYDVNAVEEALKVREAVGGSVTVLGVGGETLKGHLRRAIAMGADKAIHVEGTGGIDSDPTQVAALLAAAIRTLQPVDLVLCGRQSSDTDNGQVLFRLAEQLGFSALSPIKQMLEVTAASVCVERLTDDGIQRVRSALPVLLGISNEANKPRSPSLKGVMSSKKAEIPTLTQADLGVELPAPSMALRRIYFPEVGVGRAEIVSAVDGAASGRALADRLHEEGVI</sequence>
<name>A0ABT1AE73_9RALS</name>
<dbReference type="PANTHER" id="PTHR21294">
    <property type="entry name" value="ELECTRON TRANSFER FLAVOPROTEIN BETA-SUBUNIT"/>
    <property type="match status" value="1"/>
</dbReference>
<keyword evidence="1" id="KW-0249">Electron transport</keyword>
<organism evidence="3 4">
    <name type="scientific">Ralstonia soli</name>
    <dbReference type="NCBI Taxonomy" id="2953896"/>
    <lineage>
        <taxon>Bacteria</taxon>
        <taxon>Pseudomonadati</taxon>
        <taxon>Pseudomonadota</taxon>
        <taxon>Betaproteobacteria</taxon>
        <taxon>Burkholderiales</taxon>
        <taxon>Burkholderiaceae</taxon>
        <taxon>Ralstonia</taxon>
    </lineage>
</organism>